<evidence type="ECO:0000313" key="2">
    <source>
        <dbReference type="EMBL" id="KAH1105827.1"/>
    </source>
</evidence>
<evidence type="ECO:0000259" key="1">
    <source>
        <dbReference type="PROSITE" id="PS51934"/>
    </source>
</evidence>
<sequence length="199" mass="21350">MGQPPSKPRFPQPGDHIYCERKGGLYDHHGIYVGDDMVIHLEGKAKKLGPLPACHKCGDKRVENGEIAKVCIDCFLDGETLQIYDYGVLFREFSNRKRGTCCPRHSKPPHEVISAATDLLERTGFGAYDMFANNCEDFAVYCKTGSAESYQIVGHIEQASLAAAVAAGAAGGPAGIIVCAAVVAANAISKEITGAKRHN</sequence>
<organism evidence="2 3">
    <name type="scientific">Gossypium stocksii</name>
    <dbReference type="NCBI Taxonomy" id="47602"/>
    <lineage>
        <taxon>Eukaryota</taxon>
        <taxon>Viridiplantae</taxon>
        <taxon>Streptophyta</taxon>
        <taxon>Embryophyta</taxon>
        <taxon>Tracheophyta</taxon>
        <taxon>Spermatophyta</taxon>
        <taxon>Magnoliopsida</taxon>
        <taxon>eudicotyledons</taxon>
        <taxon>Gunneridae</taxon>
        <taxon>Pentapetalae</taxon>
        <taxon>rosids</taxon>
        <taxon>malvids</taxon>
        <taxon>Malvales</taxon>
        <taxon>Malvaceae</taxon>
        <taxon>Malvoideae</taxon>
        <taxon>Gossypium</taxon>
    </lineage>
</organism>
<dbReference type="Gene3D" id="3.90.1720.10">
    <property type="entry name" value="endopeptidase domain like (from Nostoc punctiforme)"/>
    <property type="match status" value="1"/>
</dbReference>
<proteinExistence type="predicted"/>
<protein>
    <recommendedName>
        <fullName evidence="1">LRAT domain-containing protein</fullName>
    </recommendedName>
</protein>
<dbReference type="InterPro" id="IPR007053">
    <property type="entry name" value="LRAT_dom"/>
</dbReference>
<dbReference type="Proteomes" id="UP000828251">
    <property type="component" value="Unassembled WGS sequence"/>
</dbReference>
<name>A0A9D3VZJ7_9ROSI</name>
<dbReference type="AlphaFoldDB" id="A0A9D3VZJ7"/>
<dbReference type="PROSITE" id="PS51934">
    <property type="entry name" value="LRAT"/>
    <property type="match status" value="1"/>
</dbReference>
<comment type="caution">
    <text evidence="2">The sequence shown here is derived from an EMBL/GenBank/DDBJ whole genome shotgun (WGS) entry which is preliminary data.</text>
</comment>
<gene>
    <name evidence="2" type="ORF">J1N35_009595</name>
</gene>
<reference evidence="2 3" key="1">
    <citation type="journal article" date="2021" name="Plant Biotechnol. J.">
        <title>Multi-omics assisted identification of the key and species-specific regulatory components of drought-tolerant mechanisms in Gossypium stocksii.</title>
        <authorList>
            <person name="Yu D."/>
            <person name="Ke L."/>
            <person name="Zhang D."/>
            <person name="Wu Y."/>
            <person name="Sun Y."/>
            <person name="Mei J."/>
            <person name="Sun J."/>
            <person name="Sun Y."/>
        </authorList>
    </citation>
    <scope>NUCLEOTIDE SEQUENCE [LARGE SCALE GENOMIC DNA]</scope>
    <source>
        <strain evidence="3">cv. E1</strain>
        <tissue evidence="2">Leaf</tissue>
    </source>
</reference>
<keyword evidence="3" id="KW-1185">Reference proteome</keyword>
<evidence type="ECO:0000313" key="3">
    <source>
        <dbReference type="Proteomes" id="UP000828251"/>
    </source>
</evidence>
<dbReference type="PANTHER" id="PTHR46137:SF1">
    <property type="entry name" value="LRAT DOMAIN-CONTAINING PROTEIN"/>
    <property type="match status" value="1"/>
</dbReference>
<dbReference type="Pfam" id="PF04970">
    <property type="entry name" value="LRAT"/>
    <property type="match status" value="1"/>
</dbReference>
<dbReference type="PANTHER" id="PTHR46137">
    <property type="entry name" value="OS05G0310600 PROTEIN"/>
    <property type="match status" value="1"/>
</dbReference>
<dbReference type="EMBL" id="JAIQCV010000004">
    <property type="protein sequence ID" value="KAH1105827.1"/>
    <property type="molecule type" value="Genomic_DNA"/>
</dbReference>
<accession>A0A9D3VZJ7</accession>
<dbReference type="OrthoDB" id="68610at2759"/>
<feature type="domain" description="LRAT" evidence="1">
    <location>
        <begin position="18"/>
        <end position="151"/>
    </location>
</feature>